<dbReference type="PANTHER" id="PTHR16515:SF66">
    <property type="entry name" value="C2H2-TYPE DOMAIN-CONTAINING PROTEIN"/>
    <property type="match status" value="1"/>
</dbReference>
<feature type="domain" description="SET" evidence="13">
    <location>
        <begin position="37"/>
        <end position="152"/>
    </location>
</feature>
<keyword evidence="10" id="KW-0804">Transcription</keyword>
<dbReference type="GO" id="GO:0042054">
    <property type="term" value="F:histone methyltransferase activity"/>
    <property type="evidence" value="ECO:0007669"/>
    <property type="project" value="InterPro"/>
</dbReference>
<feature type="region of interest" description="Disordered" evidence="12">
    <location>
        <begin position="188"/>
        <end position="230"/>
    </location>
</feature>
<keyword evidence="7" id="KW-0863">Zinc-finger</keyword>
<evidence type="ECO:0000256" key="4">
    <source>
        <dbReference type="ARBA" id="ARBA00022691"/>
    </source>
</evidence>
<evidence type="ECO:0000256" key="9">
    <source>
        <dbReference type="ARBA" id="ARBA00023015"/>
    </source>
</evidence>
<dbReference type="Gene3D" id="2.170.270.10">
    <property type="entry name" value="SET domain"/>
    <property type="match status" value="1"/>
</dbReference>
<dbReference type="OrthoDB" id="40579at2759"/>
<dbReference type="SUPFAM" id="SSF82199">
    <property type="entry name" value="SET domain"/>
    <property type="match status" value="1"/>
</dbReference>
<keyword evidence="2" id="KW-0489">Methyltransferase</keyword>
<evidence type="ECO:0000256" key="6">
    <source>
        <dbReference type="ARBA" id="ARBA00022737"/>
    </source>
</evidence>
<keyword evidence="6" id="KW-0677">Repeat</keyword>
<dbReference type="EMBL" id="CAJNOO010000343">
    <property type="protein sequence ID" value="CAF0912929.1"/>
    <property type="molecule type" value="Genomic_DNA"/>
</dbReference>
<dbReference type="InterPro" id="IPR046341">
    <property type="entry name" value="SET_dom_sf"/>
</dbReference>
<dbReference type="PROSITE" id="PS50280">
    <property type="entry name" value="SET"/>
    <property type="match status" value="1"/>
</dbReference>
<organism evidence="14 15">
    <name type="scientific">Rotaria sordida</name>
    <dbReference type="NCBI Taxonomy" id="392033"/>
    <lineage>
        <taxon>Eukaryota</taxon>
        <taxon>Metazoa</taxon>
        <taxon>Spiralia</taxon>
        <taxon>Gnathifera</taxon>
        <taxon>Rotifera</taxon>
        <taxon>Eurotatoria</taxon>
        <taxon>Bdelloidea</taxon>
        <taxon>Philodinida</taxon>
        <taxon>Philodinidae</taxon>
        <taxon>Rotaria</taxon>
    </lineage>
</organism>
<evidence type="ECO:0000256" key="8">
    <source>
        <dbReference type="ARBA" id="ARBA00022833"/>
    </source>
</evidence>
<dbReference type="InterPro" id="IPR044417">
    <property type="entry name" value="PRDM7_9_PR-SET"/>
</dbReference>
<dbReference type="GO" id="GO:0005634">
    <property type="term" value="C:nucleus"/>
    <property type="evidence" value="ECO:0007669"/>
    <property type="project" value="UniProtKB-SubCell"/>
</dbReference>
<dbReference type="Proteomes" id="UP000663882">
    <property type="component" value="Unassembled WGS sequence"/>
</dbReference>
<dbReference type="GO" id="GO:0008270">
    <property type="term" value="F:zinc ion binding"/>
    <property type="evidence" value="ECO:0007669"/>
    <property type="project" value="UniProtKB-KW"/>
</dbReference>
<keyword evidence="9" id="KW-0805">Transcription regulation</keyword>
<name>A0A814AHQ7_9BILA</name>
<reference evidence="14" key="1">
    <citation type="submission" date="2021-02" db="EMBL/GenBank/DDBJ databases">
        <authorList>
            <person name="Nowell W R."/>
        </authorList>
    </citation>
    <scope>NUCLEOTIDE SEQUENCE</scope>
</reference>
<evidence type="ECO:0000313" key="15">
    <source>
        <dbReference type="Proteomes" id="UP000663882"/>
    </source>
</evidence>
<dbReference type="InterPro" id="IPR050331">
    <property type="entry name" value="Zinc_finger"/>
</dbReference>
<dbReference type="SMART" id="SM00317">
    <property type="entry name" value="SET"/>
    <property type="match status" value="1"/>
</dbReference>
<dbReference type="AlphaFoldDB" id="A0A814AHQ7"/>
<dbReference type="CDD" id="cd19193">
    <property type="entry name" value="PR-SET_PRDM7_9"/>
    <property type="match status" value="1"/>
</dbReference>
<proteinExistence type="predicted"/>
<evidence type="ECO:0000256" key="12">
    <source>
        <dbReference type="SAM" id="MobiDB-lite"/>
    </source>
</evidence>
<dbReference type="GO" id="GO:0010468">
    <property type="term" value="P:regulation of gene expression"/>
    <property type="evidence" value="ECO:0007669"/>
    <property type="project" value="TreeGrafter"/>
</dbReference>
<comment type="subcellular location">
    <subcellularLocation>
        <location evidence="1">Nucleus</location>
    </subcellularLocation>
</comment>
<comment type="caution">
    <text evidence="14">The sequence shown here is derived from an EMBL/GenBank/DDBJ whole genome shotgun (WGS) entry which is preliminary data.</text>
</comment>
<dbReference type="InterPro" id="IPR001214">
    <property type="entry name" value="SET_dom"/>
</dbReference>
<keyword evidence="8" id="KW-0862">Zinc</keyword>
<protein>
    <recommendedName>
        <fullName evidence="13">SET domain-containing protein</fullName>
    </recommendedName>
</protein>
<evidence type="ECO:0000256" key="11">
    <source>
        <dbReference type="ARBA" id="ARBA00023242"/>
    </source>
</evidence>
<evidence type="ECO:0000256" key="7">
    <source>
        <dbReference type="ARBA" id="ARBA00022771"/>
    </source>
</evidence>
<keyword evidence="4" id="KW-0949">S-adenosyl-L-methionine</keyword>
<sequence length="230" mass="26268">MKDCDNCQKYSHGLCPQGCQTYEPNQQAEHAKNTVPIGIKIASSSIPIAGLGAFAIKEFLKNTFFGPYTGERHRSTERANKSGYAWTIEDAEGNVYNYIDASDPSRSNWLRYVNCPTRQVDENLVPVQFNGELYYRTSRDIKAGEELFVYYGEEYARALGIHLFEHSSIEENQMTASSPPMLTLSSHSIVTSKKEQQQQQQQQMNSSKKRKRSKETLSNNNTRHLQRITR</sequence>
<evidence type="ECO:0000313" key="14">
    <source>
        <dbReference type="EMBL" id="CAF0912929.1"/>
    </source>
</evidence>
<dbReference type="PANTHER" id="PTHR16515">
    <property type="entry name" value="PR DOMAIN ZINC FINGER PROTEIN"/>
    <property type="match status" value="1"/>
</dbReference>
<evidence type="ECO:0000256" key="5">
    <source>
        <dbReference type="ARBA" id="ARBA00022723"/>
    </source>
</evidence>
<evidence type="ECO:0000256" key="2">
    <source>
        <dbReference type="ARBA" id="ARBA00022603"/>
    </source>
</evidence>
<dbReference type="Pfam" id="PF21549">
    <property type="entry name" value="PRDM2_PR"/>
    <property type="match status" value="1"/>
</dbReference>
<keyword evidence="5" id="KW-0479">Metal-binding</keyword>
<evidence type="ECO:0000256" key="10">
    <source>
        <dbReference type="ARBA" id="ARBA00023163"/>
    </source>
</evidence>
<evidence type="ECO:0000256" key="3">
    <source>
        <dbReference type="ARBA" id="ARBA00022679"/>
    </source>
</evidence>
<evidence type="ECO:0000259" key="13">
    <source>
        <dbReference type="PROSITE" id="PS50280"/>
    </source>
</evidence>
<accession>A0A814AHQ7</accession>
<gene>
    <name evidence="14" type="ORF">RFH988_LOCUS9583</name>
</gene>
<dbReference type="GO" id="GO:0032259">
    <property type="term" value="P:methylation"/>
    <property type="evidence" value="ECO:0007669"/>
    <property type="project" value="UniProtKB-KW"/>
</dbReference>
<evidence type="ECO:0000256" key="1">
    <source>
        <dbReference type="ARBA" id="ARBA00004123"/>
    </source>
</evidence>
<keyword evidence="11" id="KW-0539">Nucleus</keyword>
<keyword evidence="3" id="KW-0808">Transferase</keyword>